<gene>
    <name evidence="1" type="ORF">Ae201684_004632</name>
</gene>
<dbReference type="AlphaFoldDB" id="A0A6G0XHT3"/>
<evidence type="ECO:0000313" key="1">
    <source>
        <dbReference type="EMBL" id="KAF0739825.1"/>
    </source>
</evidence>
<sequence>MLQRQQFPVDSWASCGSPFLESVAPSSTSVHSTSIFYNNLLGLPSYHSFQAVATSALGKTKLSGAIVNLSCLLIQMSEQL</sequence>
<reference evidence="1 2" key="1">
    <citation type="submission" date="2019-07" db="EMBL/GenBank/DDBJ databases">
        <title>Genomics analysis of Aphanomyces spp. identifies a new class of oomycete effector associated with host adaptation.</title>
        <authorList>
            <person name="Gaulin E."/>
        </authorList>
    </citation>
    <scope>NUCLEOTIDE SEQUENCE [LARGE SCALE GENOMIC DNA]</scope>
    <source>
        <strain evidence="1 2">ATCC 201684</strain>
    </source>
</reference>
<dbReference type="Proteomes" id="UP000481153">
    <property type="component" value="Unassembled WGS sequence"/>
</dbReference>
<evidence type="ECO:0000313" key="2">
    <source>
        <dbReference type="Proteomes" id="UP000481153"/>
    </source>
</evidence>
<accession>A0A6G0XHT3</accession>
<keyword evidence="2" id="KW-1185">Reference proteome</keyword>
<dbReference type="EMBL" id="VJMJ01000061">
    <property type="protein sequence ID" value="KAF0739825.1"/>
    <property type="molecule type" value="Genomic_DNA"/>
</dbReference>
<organism evidence="1 2">
    <name type="scientific">Aphanomyces euteiches</name>
    <dbReference type="NCBI Taxonomy" id="100861"/>
    <lineage>
        <taxon>Eukaryota</taxon>
        <taxon>Sar</taxon>
        <taxon>Stramenopiles</taxon>
        <taxon>Oomycota</taxon>
        <taxon>Saprolegniomycetes</taxon>
        <taxon>Saprolegniales</taxon>
        <taxon>Verrucalvaceae</taxon>
        <taxon>Aphanomyces</taxon>
    </lineage>
</organism>
<comment type="caution">
    <text evidence="1">The sequence shown here is derived from an EMBL/GenBank/DDBJ whole genome shotgun (WGS) entry which is preliminary data.</text>
</comment>
<protein>
    <submittedName>
        <fullName evidence="1">Uncharacterized protein</fullName>
    </submittedName>
</protein>
<proteinExistence type="predicted"/>
<name>A0A6G0XHT3_9STRA</name>